<evidence type="ECO:0000256" key="1">
    <source>
        <dbReference type="SAM" id="Coils"/>
    </source>
</evidence>
<organism evidence="3">
    <name type="scientific">Tanacetum cinerariifolium</name>
    <name type="common">Dalmatian daisy</name>
    <name type="synonym">Chrysanthemum cinerariifolium</name>
    <dbReference type="NCBI Taxonomy" id="118510"/>
    <lineage>
        <taxon>Eukaryota</taxon>
        <taxon>Viridiplantae</taxon>
        <taxon>Streptophyta</taxon>
        <taxon>Embryophyta</taxon>
        <taxon>Tracheophyta</taxon>
        <taxon>Spermatophyta</taxon>
        <taxon>Magnoliopsida</taxon>
        <taxon>eudicotyledons</taxon>
        <taxon>Gunneridae</taxon>
        <taxon>Pentapetalae</taxon>
        <taxon>asterids</taxon>
        <taxon>campanulids</taxon>
        <taxon>Asterales</taxon>
        <taxon>Asteraceae</taxon>
        <taxon>Asteroideae</taxon>
        <taxon>Anthemideae</taxon>
        <taxon>Anthemidinae</taxon>
        <taxon>Tanacetum</taxon>
    </lineage>
</organism>
<proteinExistence type="predicted"/>
<comment type="caution">
    <text evidence="3">The sequence shown here is derived from an EMBL/GenBank/DDBJ whole genome shotgun (WGS) entry which is preliminary data.</text>
</comment>
<protein>
    <recommendedName>
        <fullName evidence="4">Reverse transcriptase Ty1/copia-type domain-containing protein</fullName>
    </recommendedName>
</protein>
<reference evidence="3" key="1">
    <citation type="journal article" date="2019" name="Sci. Rep.">
        <title>Draft genome of Tanacetum cinerariifolium, the natural source of mosquito coil.</title>
        <authorList>
            <person name="Yamashiro T."/>
            <person name="Shiraishi A."/>
            <person name="Satake H."/>
            <person name="Nakayama K."/>
        </authorList>
    </citation>
    <scope>NUCLEOTIDE SEQUENCE</scope>
</reference>
<feature type="region of interest" description="Disordered" evidence="2">
    <location>
        <begin position="441"/>
        <end position="461"/>
    </location>
</feature>
<feature type="region of interest" description="Disordered" evidence="2">
    <location>
        <begin position="766"/>
        <end position="803"/>
    </location>
</feature>
<feature type="compositionally biased region" description="Polar residues" evidence="2">
    <location>
        <begin position="784"/>
        <end position="803"/>
    </location>
</feature>
<feature type="coiled-coil region" evidence="1">
    <location>
        <begin position="697"/>
        <end position="731"/>
    </location>
</feature>
<accession>A0A6L2N3D8</accession>
<sequence length="1089" mass="124403">MRIEQYFLMTDYSLWEVILNGDSPIPTRVVDGVVQPIALTTAEQRLDKKNELKAKGTLLMAFPDKHQLKFNIHKDAKSLIEAIEKRFGGNKETQKVQKTIFKQQYENFTGSSSKILDQIHDRLHKLISQLEILGESLSQEDINLKFLKSLPSEWKTRTLIWRNKADLEDQSLDDLFNNLKIYEAEVKSSSFTSHTTPNIAFVSSQNTDSPNESVSAVSSVTAASTKVPVSALPNVDNLSDAMAMLTMRARRFLQRTGRNLGANGTTSIRTPGLKKLKGEIFQWRLLLLMHWYHSVMVLVAMIRAFRQIKNQQIMPSWYLPPQALRAPIMSQIIDKTGLGYDNHVFNSTVFDCDKLNSYESDVSVPTSPVYDSVNHLIKDCDYYKKKMVQKPVRHHAVRGNHQHYAMMTHPHPHRHVVPTSVLNRPRIVSPTAARPVTTAVPQTNVQHQRPTNHGVNKGNPQQALKDKGVIDTGFSRHMTGNISYLSDFEEINEEITGSINCITSSSLEKNAVLEPNCRFFKNDNHLVEIQVDDHDLLVNFDNENDDMLGYESEKYSNDEDVDGTNHVEDADGTNHLDLKLVKRGITMLYKFRREYGKPERTKIKIKNKEIKADKEPSHGITWLKGRVNKDGEFTDDEIRLVGDKLKEADDKIKEGTLNLDDGTDAMTVVFGKEKRGYARGVGSGVTYKRYFHLPQSRQATDERIELLQTQLDNERRERQKKIQLMNQLAAQGVQLNLSSQLQVASDSSVVVRGKYARIQKKSNGLVTSEKEPVKTVGPKKTPKSQRNGSQYSQSQGNVSPTQELPTASKCKLWHLKKSNIVALGTIYKQNLCDDFAKIMHDEFVMSMMVELNLFLGLQIKQMEDEIFFNQSKYIKEMLKKFGSEDSKLTKTSRSTEIKLTKDDEANFMDRSKYRENPKTTHLEAVKHIFRYIRGTSHLGLWYPKRTGIETIVYANSDHAGDYVDRKSNNGVSEYVFAEKACQQALWMKQDFIDYDIRLDDVLIKYDNKGAINLIKNPVQHSRTKHIEIRHHFLRDNVQKGNISIEKVASEDNIADIFTKPLKREVFNYLRLGLGMMELIMDSDPSSSQK</sequence>
<evidence type="ECO:0000256" key="2">
    <source>
        <dbReference type="SAM" id="MobiDB-lite"/>
    </source>
</evidence>
<evidence type="ECO:0000313" key="3">
    <source>
        <dbReference type="EMBL" id="GEU80089.1"/>
    </source>
</evidence>
<dbReference type="PANTHER" id="PTHR11439:SF483">
    <property type="entry name" value="PEPTIDE SYNTHASE GLIP-LIKE, PUTATIVE (AFU_ORTHOLOGUE AFUA_3G12920)-RELATED"/>
    <property type="match status" value="1"/>
</dbReference>
<dbReference type="Pfam" id="PF14223">
    <property type="entry name" value="Retrotran_gag_2"/>
    <property type="match status" value="1"/>
</dbReference>
<dbReference type="PANTHER" id="PTHR11439">
    <property type="entry name" value="GAG-POL-RELATED RETROTRANSPOSON"/>
    <property type="match status" value="1"/>
</dbReference>
<dbReference type="EMBL" id="BKCJ010008008">
    <property type="protein sequence ID" value="GEU80089.1"/>
    <property type="molecule type" value="Genomic_DNA"/>
</dbReference>
<gene>
    <name evidence="3" type="ORF">Tci_052067</name>
</gene>
<dbReference type="AlphaFoldDB" id="A0A6L2N3D8"/>
<keyword evidence="1" id="KW-0175">Coiled coil</keyword>
<name>A0A6L2N3D8_TANCI</name>
<dbReference type="CDD" id="cd09272">
    <property type="entry name" value="RNase_HI_RT_Ty1"/>
    <property type="match status" value="1"/>
</dbReference>
<evidence type="ECO:0008006" key="4">
    <source>
        <dbReference type="Google" id="ProtNLM"/>
    </source>
</evidence>